<dbReference type="InterPro" id="IPR021765">
    <property type="entry name" value="UstYa-like"/>
</dbReference>
<reference evidence="3" key="1">
    <citation type="journal article" date="2020" name="Mol. Plant Microbe Interact.">
        <title>Genome Sequence of the Biocontrol Agent Coniothyrium minitans strain Conio (IMI 134523).</title>
        <authorList>
            <person name="Patel D."/>
            <person name="Shittu T.A."/>
            <person name="Baroncelli R."/>
            <person name="Muthumeenakshi S."/>
            <person name="Osborne T.H."/>
            <person name="Janganan T.K."/>
            <person name="Sreenivasaprasad S."/>
        </authorList>
    </citation>
    <scope>NUCLEOTIDE SEQUENCE</scope>
    <source>
        <strain evidence="3">Conio</strain>
    </source>
</reference>
<keyword evidence="2" id="KW-0812">Transmembrane</keyword>
<dbReference type="PANTHER" id="PTHR33365:SF13">
    <property type="entry name" value="TAT PATHWAY SIGNAL SEQUENCE"/>
    <property type="match status" value="1"/>
</dbReference>
<dbReference type="PANTHER" id="PTHR33365">
    <property type="entry name" value="YALI0B05434P"/>
    <property type="match status" value="1"/>
</dbReference>
<keyword evidence="4" id="KW-1185">Reference proteome</keyword>
<gene>
    <name evidence="3" type="ORF">PMIN01_00813</name>
</gene>
<keyword evidence="2" id="KW-1133">Transmembrane helix</keyword>
<evidence type="ECO:0000256" key="1">
    <source>
        <dbReference type="ARBA" id="ARBA00035112"/>
    </source>
</evidence>
<dbReference type="AlphaFoldDB" id="A0A9P6GW36"/>
<dbReference type="Proteomes" id="UP000756921">
    <property type="component" value="Unassembled WGS sequence"/>
</dbReference>
<protein>
    <submittedName>
        <fullName evidence="3">Tat pathway signal sequence</fullName>
    </submittedName>
</protein>
<dbReference type="EMBL" id="WJXW01000001">
    <property type="protein sequence ID" value="KAF9741274.1"/>
    <property type="molecule type" value="Genomic_DNA"/>
</dbReference>
<evidence type="ECO:0000256" key="2">
    <source>
        <dbReference type="SAM" id="Phobius"/>
    </source>
</evidence>
<keyword evidence="2" id="KW-0472">Membrane</keyword>
<dbReference type="Pfam" id="PF11807">
    <property type="entry name" value="UstYa"/>
    <property type="match status" value="1"/>
</dbReference>
<sequence>MWDFILKRKFKFVPLNDKDADDDMDRENLLPSGAQPRIRRGLSWHLFVLCIVSTACLSVILGAWIGNATRWDADAFSIRHTSQYSPIIEDITIQYTALPFNGSLLASNPFRLDAGPEVDAAWKSLGADYSAALIPPLLAARSGLAPDQVKIKERYGGGYPAHVEGMHHLHCLNLLRKSLAWNFAYYQAEGLGPFSNDKDILKHHVTHCLDILRQQLMCTVDIGVLGQVWYQPEGEPPAPFVDFNTVHKCRNFEEVRQWAEEHQLPAAEDTPVDFLEPPREGDRVWTEVP</sequence>
<comment type="similarity">
    <text evidence="1">Belongs to the ustYa family.</text>
</comment>
<accession>A0A9P6GW36</accession>
<proteinExistence type="inferred from homology"/>
<organism evidence="3 4">
    <name type="scientific">Paraphaeosphaeria minitans</name>
    <dbReference type="NCBI Taxonomy" id="565426"/>
    <lineage>
        <taxon>Eukaryota</taxon>
        <taxon>Fungi</taxon>
        <taxon>Dikarya</taxon>
        <taxon>Ascomycota</taxon>
        <taxon>Pezizomycotina</taxon>
        <taxon>Dothideomycetes</taxon>
        <taxon>Pleosporomycetidae</taxon>
        <taxon>Pleosporales</taxon>
        <taxon>Massarineae</taxon>
        <taxon>Didymosphaeriaceae</taxon>
        <taxon>Paraphaeosphaeria</taxon>
    </lineage>
</organism>
<feature type="transmembrane region" description="Helical" evidence="2">
    <location>
        <begin position="46"/>
        <end position="66"/>
    </location>
</feature>
<evidence type="ECO:0000313" key="3">
    <source>
        <dbReference type="EMBL" id="KAF9741274.1"/>
    </source>
</evidence>
<dbReference type="GO" id="GO:0043386">
    <property type="term" value="P:mycotoxin biosynthetic process"/>
    <property type="evidence" value="ECO:0007669"/>
    <property type="project" value="InterPro"/>
</dbReference>
<evidence type="ECO:0000313" key="4">
    <source>
        <dbReference type="Proteomes" id="UP000756921"/>
    </source>
</evidence>
<dbReference type="OrthoDB" id="3687641at2759"/>
<comment type="caution">
    <text evidence="3">The sequence shown here is derived from an EMBL/GenBank/DDBJ whole genome shotgun (WGS) entry which is preliminary data.</text>
</comment>
<name>A0A9P6GW36_9PLEO</name>